<keyword evidence="1" id="KW-1185">Reference proteome</keyword>
<evidence type="ECO:0000313" key="2">
    <source>
        <dbReference type="RefSeq" id="XP_017768834.1"/>
    </source>
</evidence>
<dbReference type="RefSeq" id="XP_017768834.1">
    <property type="nucleotide sequence ID" value="XM_017913345.1"/>
</dbReference>
<sequence length="128" mass="14536">MKWISAIILLAIMGVTKAHHIKLILLTLLGLAGLYWMQNNRPSGPKQLFDIATKLLTKRDIHQQTSDIDWELVITNDPSTCARSYVCQLAATRADDSMLDRIKLVNSKMVEPIFNQRFSGTRKERIGL</sequence>
<evidence type="ECO:0000313" key="1">
    <source>
        <dbReference type="Proteomes" id="UP000695000"/>
    </source>
</evidence>
<dbReference type="GeneID" id="108556984"/>
<accession>A0ABM1M2N4</accession>
<proteinExistence type="predicted"/>
<organism evidence="1 2">
    <name type="scientific">Nicrophorus vespilloides</name>
    <name type="common">Boreal carrion beetle</name>
    <dbReference type="NCBI Taxonomy" id="110193"/>
    <lineage>
        <taxon>Eukaryota</taxon>
        <taxon>Metazoa</taxon>
        <taxon>Ecdysozoa</taxon>
        <taxon>Arthropoda</taxon>
        <taxon>Hexapoda</taxon>
        <taxon>Insecta</taxon>
        <taxon>Pterygota</taxon>
        <taxon>Neoptera</taxon>
        <taxon>Endopterygota</taxon>
        <taxon>Coleoptera</taxon>
        <taxon>Polyphaga</taxon>
        <taxon>Staphyliniformia</taxon>
        <taxon>Silphidae</taxon>
        <taxon>Nicrophorinae</taxon>
        <taxon>Nicrophorus</taxon>
    </lineage>
</organism>
<protein>
    <submittedName>
        <fullName evidence="2">Uncharacterized protein LOC108556984</fullName>
    </submittedName>
</protein>
<reference evidence="2" key="1">
    <citation type="submission" date="2025-08" db="UniProtKB">
        <authorList>
            <consortium name="RefSeq"/>
        </authorList>
    </citation>
    <scope>IDENTIFICATION</scope>
    <source>
        <tissue evidence="2">Whole Larva</tissue>
    </source>
</reference>
<name>A0ABM1M2N4_NICVS</name>
<dbReference type="Proteomes" id="UP000695000">
    <property type="component" value="Unplaced"/>
</dbReference>
<gene>
    <name evidence="2" type="primary">LOC108556984</name>
</gene>